<evidence type="ECO:0000313" key="4">
    <source>
        <dbReference type="Proteomes" id="UP000254040"/>
    </source>
</evidence>
<organism evidence="2 4">
    <name type="scientific">Legionella moravica</name>
    <dbReference type="NCBI Taxonomy" id="39962"/>
    <lineage>
        <taxon>Bacteria</taxon>
        <taxon>Pseudomonadati</taxon>
        <taxon>Pseudomonadota</taxon>
        <taxon>Gammaproteobacteria</taxon>
        <taxon>Legionellales</taxon>
        <taxon>Legionellaceae</taxon>
        <taxon>Legionella</taxon>
    </lineage>
</organism>
<evidence type="ECO:0000313" key="3">
    <source>
        <dbReference type="Proteomes" id="UP000054985"/>
    </source>
</evidence>
<dbReference type="EMBL" id="UGOG01000001">
    <property type="protein sequence ID" value="STX61192.1"/>
    <property type="molecule type" value="Genomic_DNA"/>
</dbReference>
<dbReference type="Proteomes" id="UP000254040">
    <property type="component" value="Unassembled WGS sequence"/>
</dbReference>
<gene>
    <name evidence="1" type="ORF">Lmor_1933</name>
    <name evidence="2" type="ORF">NCTC12239_00097</name>
</gene>
<dbReference type="OrthoDB" id="5653065at2"/>
<evidence type="ECO:0000313" key="1">
    <source>
        <dbReference type="EMBL" id="KTD33951.1"/>
    </source>
</evidence>
<keyword evidence="3" id="KW-1185">Reference proteome</keyword>
<dbReference type="EMBL" id="LNYN01000021">
    <property type="protein sequence ID" value="KTD33951.1"/>
    <property type="molecule type" value="Genomic_DNA"/>
</dbReference>
<name>A0A378JUQ6_9GAMM</name>
<protein>
    <submittedName>
        <fullName evidence="2">Uncharacterized protein</fullName>
    </submittedName>
</protein>
<evidence type="ECO:0000313" key="2">
    <source>
        <dbReference type="EMBL" id="STX61192.1"/>
    </source>
</evidence>
<dbReference type="AlphaFoldDB" id="A0A378JUQ6"/>
<reference evidence="1 3" key="1">
    <citation type="submission" date="2015-11" db="EMBL/GenBank/DDBJ databases">
        <title>Genomic analysis of 38 Legionella species identifies large and diverse effector repertoires.</title>
        <authorList>
            <person name="Burstein D."/>
            <person name="Amaro F."/>
            <person name="Zusman T."/>
            <person name="Lifshitz Z."/>
            <person name="Cohen O."/>
            <person name="Gilbert J.A."/>
            <person name="Pupko T."/>
            <person name="Shuman H.A."/>
            <person name="Segal G."/>
        </authorList>
    </citation>
    <scope>NUCLEOTIDE SEQUENCE [LARGE SCALE GENOMIC DNA]</scope>
    <source>
        <strain evidence="1 3">ATCC 43877</strain>
    </source>
</reference>
<sequence>MFARNFYHMLRRSMPHTKELSNVHIGRMAAETTEDIIRKELEDEIKKAGWQSIRDRIQAEELVLVDLSYEKHQLQLAMETSCLNPSIERARQGFAVRGLFWEEMQKNLNHIAPLENIQVLEEQIDWLNTRQKIFEEIQARPSIGAPSSRF</sequence>
<proteinExistence type="predicted"/>
<reference evidence="2 4" key="2">
    <citation type="submission" date="2018-06" db="EMBL/GenBank/DDBJ databases">
        <authorList>
            <consortium name="Pathogen Informatics"/>
            <person name="Doyle S."/>
        </authorList>
    </citation>
    <scope>NUCLEOTIDE SEQUENCE [LARGE SCALE GENOMIC DNA]</scope>
    <source>
        <strain evidence="2 4">NCTC12239</strain>
    </source>
</reference>
<accession>A0A378JUQ6</accession>
<dbReference type="Proteomes" id="UP000054985">
    <property type="component" value="Unassembled WGS sequence"/>
</dbReference>
<dbReference type="RefSeq" id="WP_133141367.1">
    <property type="nucleotide sequence ID" value="NZ_CAAAJG010000027.1"/>
</dbReference>